<name>A0A564YV53_HYMDI</name>
<keyword evidence="3" id="KW-1185">Reference proteome</keyword>
<reference evidence="2 3" key="1">
    <citation type="submission" date="2019-07" db="EMBL/GenBank/DDBJ databases">
        <authorList>
            <person name="Jastrzebski P J."/>
            <person name="Paukszto L."/>
            <person name="Jastrzebski P J."/>
        </authorList>
    </citation>
    <scope>NUCLEOTIDE SEQUENCE [LARGE SCALE GENOMIC DNA]</scope>
    <source>
        <strain evidence="2 3">WMS-il1</strain>
    </source>
</reference>
<dbReference type="CDD" id="cd23767">
    <property type="entry name" value="IQCD"/>
    <property type="match status" value="1"/>
</dbReference>
<organism evidence="2 3">
    <name type="scientific">Hymenolepis diminuta</name>
    <name type="common">Rat tapeworm</name>
    <dbReference type="NCBI Taxonomy" id="6216"/>
    <lineage>
        <taxon>Eukaryota</taxon>
        <taxon>Metazoa</taxon>
        <taxon>Spiralia</taxon>
        <taxon>Lophotrochozoa</taxon>
        <taxon>Platyhelminthes</taxon>
        <taxon>Cestoda</taxon>
        <taxon>Eucestoda</taxon>
        <taxon>Cyclophyllidea</taxon>
        <taxon>Hymenolepididae</taxon>
        <taxon>Hymenolepis</taxon>
    </lineage>
</organism>
<dbReference type="Proteomes" id="UP000321570">
    <property type="component" value="Unassembled WGS sequence"/>
</dbReference>
<evidence type="ECO:0000256" key="1">
    <source>
        <dbReference type="SAM" id="MobiDB-lite"/>
    </source>
</evidence>
<feature type="region of interest" description="Disordered" evidence="1">
    <location>
        <begin position="1"/>
        <end position="26"/>
    </location>
</feature>
<proteinExistence type="predicted"/>
<protein>
    <submittedName>
        <fullName evidence="2">Uncharacterized protein</fullName>
    </submittedName>
</protein>
<dbReference type="PROSITE" id="PS50096">
    <property type="entry name" value="IQ"/>
    <property type="match status" value="1"/>
</dbReference>
<dbReference type="AlphaFoldDB" id="A0A564YV53"/>
<dbReference type="PANTHER" id="PTHR21074:SF0">
    <property type="entry name" value="IQ AND UBIQUITIN-LIKE DOMAIN-CONTAINING PROTEIN"/>
    <property type="match status" value="1"/>
</dbReference>
<sequence length="391" mass="46020">MDKIKSEFNPTIHENENNKSTQKSVSTKSGRVAVRVKFPYNVIMDINDLPECLPLDLLRRVIGRECQDTVKNTKLYYNEIAIKSGISPRRLFKEINSIPEIECRFKNPSKTTKIHLGRRVCKYSNTEDITLYIHKGEEPNNYNQPDYLEVYFDSTKQENAPHIIQVEWVNDEKKKPFLGGYRRKTDDAIFHHATAQTMLKLPKIPSVPIFSRDTQTYEVKHEGLDTVKDASTTMPRPGFFVTNLNDRVVLPGVYENSVEYEARLNKNAIIIQKWVRSWLAKRKVARLKQLLVDYKDFISEKEQKYIQDKNERVNQEYERRANPKTHYDIDRLFKALEGWRLKELDNIYHKSEDIVIQRANMALLLDQEIEFINMIIQKQNDLSGYGRMQKE</sequence>
<evidence type="ECO:0000313" key="2">
    <source>
        <dbReference type="EMBL" id="VUZ51046.1"/>
    </source>
</evidence>
<dbReference type="EMBL" id="CABIJS010000421">
    <property type="protein sequence ID" value="VUZ51046.1"/>
    <property type="molecule type" value="Genomic_DNA"/>
</dbReference>
<evidence type="ECO:0000313" key="3">
    <source>
        <dbReference type="Proteomes" id="UP000321570"/>
    </source>
</evidence>
<accession>A0A564YV53</accession>
<feature type="non-terminal residue" evidence="2">
    <location>
        <position position="391"/>
    </location>
</feature>
<gene>
    <name evidence="2" type="ORF">WMSIL1_LOCUS9829</name>
</gene>
<dbReference type="PANTHER" id="PTHR21074">
    <property type="entry name" value="IQ AND UBIQUITIN-LIKE DOMAIN-CONTAINING PROTEIN"/>
    <property type="match status" value="1"/>
</dbReference>
<dbReference type="InterPro" id="IPR037695">
    <property type="entry name" value="IQUB"/>
</dbReference>